<evidence type="ECO:0000259" key="3">
    <source>
        <dbReference type="Pfam" id="PF26273"/>
    </source>
</evidence>
<evidence type="ECO:0000256" key="2">
    <source>
        <dbReference type="SAM" id="Phobius"/>
    </source>
</evidence>
<dbReference type="RefSeq" id="WP_185191561.1">
    <property type="nucleotide sequence ID" value="NZ_JACKXD010000001.1"/>
</dbReference>
<evidence type="ECO:0000256" key="1">
    <source>
        <dbReference type="SAM" id="MobiDB-lite"/>
    </source>
</evidence>
<sequence length="88" mass="8754">MAGTHASGGQVPDEADAVIGDGGSQHEDSSSRLERFGLGVSASILLGAVVGVAATWSLSAGATPLLVALGLGFLLSPVVGLVILWWRG</sequence>
<feature type="transmembrane region" description="Helical" evidence="2">
    <location>
        <begin position="36"/>
        <end position="59"/>
    </location>
</feature>
<dbReference type="Pfam" id="PF26273">
    <property type="entry name" value="Gly_zipper"/>
    <property type="match status" value="1"/>
</dbReference>
<dbReference type="Proteomes" id="UP000546257">
    <property type="component" value="Unassembled WGS sequence"/>
</dbReference>
<name>A0A7J9SEN9_9EURY</name>
<gene>
    <name evidence="4" type="ORF">H5V44_02545</name>
</gene>
<evidence type="ECO:0000313" key="4">
    <source>
        <dbReference type="EMBL" id="MBB6645188.1"/>
    </source>
</evidence>
<reference evidence="4 5" key="1">
    <citation type="submission" date="2020-08" db="EMBL/GenBank/DDBJ databases">
        <authorList>
            <person name="Seo M.-J."/>
        </authorList>
    </citation>
    <scope>NUCLEOTIDE SEQUENCE [LARGE SCALE GENOMIC DNA]</scope>
    <source>
        <strain evidence="4 5">MBLA0160</strain>
    </source>
</reference>
<keyword evidence="2" id="KW-1133">Transmembrane helix</keyword>
<feature type="domain" description="Glycine zipper-like" evidence="3">
    <location>
        <begin position="29"/>
        <end position="83"/>
    </location>
</feature>
<keyword evidence="5" id="KW-1185">Reference proteome</keyword>
<comment type="caution">
    <text evidence="4">The sequence shown here is derived from an EMBL/GenBank/DDBJ whole genome shotgun (WGS) entry which is preliminary data.</text>
</comment>
<accession>A0A7J9SEN9</accession>
<dbReference type="AlphaFoldDB" id="A0A7J9SEN9"/>
<proteinExistence type="predicted"/>
<dbReference type="InterPro" id="IPR058598">
    <property type="entry name" value="Gly_zipper-like_dom"/>
</dbReference>
<feature type="region of interest" description="Disordered" evidence="1">
    <location>
        <begin position="1"/>
        <end position="30"/>
    </location>
</feature>
<dbReference type="EMBL" id="JACKXD010000001">
    <property type="protein sequence ID" value="MBB6645188.1"/>
    <property type="molecule type" value="Genomic_DNA"/>
</dbReference>
<protein>
    <recommendedName>
        <fullName evidence="3">Glycine zipper-like domain-containing protein</fullName>
    </recommendedName>
</protein>
<organism evidence="4 5">
    <name type="scientific">Halobellus ruber</name>
    <dbReference type="NCBI Taxonomy" id="2761102"/>
    <lineage>
        <taxon>Archaea</taxon>
        <taxon>Methanobacteriati</taxon>
        <taxon>Methanobacteriota</taxon>
        <taxon>Stenosarchaea group</taxon>
        <taxon>Halobacteria</taxon>
        <taxon>Halobacteriales</taxon>
        <taxon>Haloferacaceae</taxon>
        <taxon>Halobellus</taxon>
    </lineage>
</organism>
<evidence type="ECO:0000313" key="5">
    <source>
        <dbReference type="Proteomes" id="UP000546257"/>
    </source>
</evidence>
<feature type="transmembrane region" description="Helical" evidence="2">
    <location>
        <begin position="65"/>
        <end position="86"/>
    </location>
</feature>
<keyword evidence="2" id="KW-0812">Transmembrane</keyword>
<keyword evidence="2" id="KW-0472">Membrane</keyword>